<gene>
    <name evidence="2" type="ORF">ACRE_015040</name>
</gene>
<dbReference type="Proteomes" id="UP000029964">
    <property type="component" value="Unassembled WGS sequence"/>
</dbReference>
<dbReference type="HOGENOM" id="CLU_2209221_0_0_1"/>
<name>A0A086TE84_HAPC1</name>
<evidence type="ECO:0000313" key="3">
    <source>
        <dbReference type="Proteomes" id="UP000029964"/>
    </source>
</evidence>
<proteinExistence type="predicted"/>
<reference evidence="3" key="1">
    <citation type="journal article" date="2014" name="Genome Announc.">
        <title>Genome sequence and annotation of Acremonium chrysogenum, producer of the beta-lactam antibiotic cephalosporin C.</title>
        <authorList>
            <person name="Terfehr D."/>
            <person name="Dahlmann T.A."/>
            <person name="Specht T."/>
            <person name="Zadra I."/>
            <person name="Kuernsteiner H."/>
            <person name="Kueck U."/>
        </authorList>
    </citation>
    <scope>NUCLEOTIDE SEQUENCE [LARGE SCALE GENOMIC DNA]</scope>
    <source>
        <strain evidence="3">ATCC 11550 / CBS 779.69 / DSM 880 / IAM 14645 / JCM 23072 / IMI 49137</strain>
    </source>
</reference>
<evidence type="ECO:0000313" key="2">
    <source>
        <dbReference type="EMBL" id="KFH47666.1"/>
    </source>
</evidence>
<feature type="region of interest" description="Disordered" evidence="1">
    <location>
        <begin position="49"/>
        <end position="107"/>
    </location>
</feature>
<evidence type="ECO:0000256" key="1">
    <source>
        <dbReference type="SAM" id="MobiDB-lite"/>
    </source>
</evidence>
<organism evidence="2 3">
    <name type="scientific">Hapsidospora chrysogenum (strain ATCC 11550 / CBS 779.69 / DSM 880 / IAM 14645 / JCM 23072 / IMI 49137)</name>
    <name type="common">Acremonium chrysogenum</name>
    <dbReference type="NCBI Taxonomy" id="857340"/>
    <lineage>
        <taxon>Eukaryota</taxon>
        <taxon>Fungi</taxon>
        <taxon>Dikarya</taxon>
        <taxon>Ascomycota</taxon>
        <taxon>Pezizomycotina</taxon>
        <taxon>Sordariomycetes</taxon>
        <taxon>Hypocreomycetidae</taxon>
        <taxon>Hypocreales</taxon>
        <taxon>Bionectriaceae</taxon>
        <taxon>Hapsidospora</taxon>
    </lineage>
</organism>
<keyword evidence="3" id="KW-1185">Reference proteome</keyword>
<feature type="compositionally biased region" description="Polar residues" evidence="1">
    <location>
        <begin position="50"/>
        <end position="62"/>
    </location>
</feature>
<dbReference type="EMBL" id="JPKY01000008">
    <property type="protein sequence ID" value="KFH47666.1"/>
    <property type="molecule type" value="Genomic_DNA"/>
</dbReference>
<protein>
    <submittedName>
        <fullName evidence="2">Uncharacterized protein</fullName>
    </submittedName>
</protein>
<accession>A0A086TE84</accession>
<sequence length="107" mass="11404">MGDPPGSSAALDQAKVNVPGRVHCPVGGHSCTRATRTKYQVLSDVMKHGGTSNLDTRGSEPQRQLIDPRTSIERSLSCGASSSRIQLRNGGRRSLHLATARPQGRSN</sequence>
<dbReference type="AlphaFoldDB" id="A0A086TE84"/>
<comment type="caution">
    <text evidence="2">The sequence shown here is derived from an EMBL/GenBank/DDBJ whole genome shotgun (WGS) entry which is preliminary data.</text>
</comment>